<protein>
    <recommendedName>
        <fullName evidence="1">F-box domain-containing protein</fullName>
    </recommendedName>
</protein>
<dbReference type="Proteomes" id="UP000815677">
    <property type="component" value="Unassembled WGS sequence"/>
</dbReference>
<evidence type="ECO:0000259" key="1">
    <source>
        <dbReference type="Pfam" id="PF12937"/>
    </source>
</evidence>
<dbReference type="InterPro" id="IPR032675">
    <property type="entry name" value="LRR_dom_sf"/>
</dbReference>
<dbReference type="InterPro" id="IPR001810">
    <property type="entry name" value="F-box_dom"/>
</dbReference>
<keyword evidence="3" id="KW-1185">Reference proteome</keyword>
<dbReference type="InterPro" id="IPR036047">
    <property type="entry name" value="F-box-like_dom_sf"/>
</dbReference>
<dbReference type="Pfam" id="PF12937">
    <property type="entry name" value="F-box-like"/>
    <property type="match status" value="1"/>
</dbReference>
<dbReference type="EMBL" id="DF847354">
    <property type="protein sequence ID" value="GAT51767.1"/>
    <property type="molecule type" value="Genomic_DNA"/>
</dbReference>
<dbReference type="SUPFAM" id="SSF81383">
    <property type="entry name" value="F-box domain"/>
    <property type="match status" value="1"/>
</dbReference>
<dbReference type="Gene3D" id="1.20.1280.50">
    <property type="match status" value="1"/>
</dbReference>
<dbReference type="Gene3D" id="3.80.10.10">
    <property type="entry name" value="Ribonuclease Inhibitor"/>
    <property type="match status" value="1"/>
</dbReference>
<feature type="domain" description="F-box" evidence="1">
    <location>
        <begin position="26"/>
        <end position="68"/>
    </location>
</feature>
<dbReference type="SUPFAM" id="SSF52047">
    <property type="entry name" value="RNI-like"/>
    <property type="match status" value="1"/>
</dbReference>
<reference evidence="2" key="1">
    <citation type="submission" date="2014-09" db="EMBL/GenBank/DDBJ databases">
        <title>Genome sequence of the luminous mushroom Mycena chlorophos for searching fungal bioluminescence genes.</title>
        <authorList>
            <person name="Tanaka Y."/>
            <person name="Kasuga D."/>
            <person name="Oba Y."/>
            <person name="Hase S."/>
            <person name="Sato K."/>
            <person name="Oba Y."/>
            <person name="Sakakibara Y."/>
        </authorList>
    </citation>
    <scope>NUCLEOTIDE SEQUENCE</scope>
</reference>
<proteinExistence type="predicted"/>
<name>A0ABQ0LL02_MYCCL</name>
<organism evidence="2 3">
    <name type="scientific">Mycena chlorophos</name>
    <name type="common">Agaric fungus</name>
    <name type="synonym">Agaricus chlorophos</name>
    <dbReference type="NCBI Taxonomy" id="658473"/>
    <lineage>
        <taxon>Eukaryota</taxon>
        <taxon>Fungi</taxon>
        <taxon>Dikarya</taxon>
        <taxon>Basidiomycota</taxon>
        <taxon>Agaricomycotina</taxon>
        <taxon>Agaricomycetes</taxon>
        <taxon>Agaricomycetidae</taxon>
        <taxon>Agaricales</taxon>
        <taxon>Marasmiineae</taxon>
        <taxon>Mycenaceae</taxon>
        <taxon>Mycena</taxon>
    </lineage>
</organism>
<gene>
    <name evidence="2" type="ORF">MCHLO_08880</name>
</gene>
<evidence type="ECO:0000313" key="2">
    <source>
        <dbReference type="EMBL" id="GAT51767.1"/>
    </source>
</evidence>
<sequence length="483" mass="54412">MASSRDRQKIAISLRGVTSPITQLAPELTLEIFHRYVANLQDPLILTHVCREWRDLAVSESRLWTRFSLGAATQSSPDSGKLLHRRLQRAGDAPLHIETTDFSGCCTEPRIYSIITGHSQQIRSLQVELPLPEACSLDGLQGHISQLAELQMHVCENQEQVAFLRDAPALRQLVISVVDFDSDEIFSNMALPFAQITTLILTTPCRAVLPLAEKMPFLETLEMYAWRHAFPVARPRAVFSHLRTLRCRKHPSGPPRIQLTWMLYLECPALETLEMELRHASYPVYGENLTLFLSRSNHLRFLVLSNVSALMVADVIAYTPTVESLSLPGLSGQRLLFEILLAESVLPNLRELSIKAHSPSPEPMISMPSVLGFLAQRASTRSAFRHLSDLTFGTSSAKSYGWWFSKAELVQTGDNSPRFEIYASRSRSMKKWVETRKAGLALILVRFPILTLEMMQEPTTLYSIADATEPEEEEYKYVGYLSG</sequence>
<accession>A0ABQ0LL02</accession>
<evidence type="ECO:0000313" key="3">
    <source>
        <dbReference type="Proteomes" id="UP000815677"/>
    </source>
</evidence>